<dbReference type="GO" id="GO:0000160">
    <property type="term" value="P:phosphorelay signal transduction system"/>
    <property type="evidence" value="ECO:0007669"/>
    <property type="project" value="InterPro"/>
</dbReference>
<dbReference type="InterPro" id="IPR011006">
    <property type="entry name" value="CheY-like_superfamily"/>
</dbReference>
<name>A0A5C6RYA8_9BACT</name>
<dbReference type="Pfam" id="PF00072">
    <property type="entry name" value="Response_reg"/>
    <property type="match status" value="1"/>
</dbReference>
<dbReference type="Pfam" id="PF00196">
    <property type="entry name" value="GerE"/>
    <property type="match status" value="1"/>
</dbReference>
<comment type="caution">
    <text evidence="7">The sequence shown here is derived from an EMBL/GenBank/DDBJ whole genome shotgun (WGS) entry which is preliminary data.</text>
</comment>
<evidence type="ECO:0000256" key="1">
    <source>
        <dbReference type="ARBA" id="ARBA00023015"/>
    </source>
</evidence>
<dbReference type="GO" id="GO:0006355">
    <property type="term" value="P:regulation of DNA-templated transcription"/>
    <property type="evidence" value="ECO:0007669"/>
    <property type="project" value="InterPro"/>
</dbReference>
<dbReference type="GO" id="GO:0003677">
    <property type="term" value="F:DNA binding"/>
    <property type="evidence" value="ECO:0007669"/>
    <property type="project" value="UniProtKB-KW"/>
</dbReference>
<organism evidence="7 8">
    <name type="scientific">Phaeodactylibacter luteus</name>
    <dbReference type="NCBI Taxonomy" id="1564516"/>
    <lineage>
        <taxon>Bacteria</taxon>
        <taxon>Pseudomonadati</taxon>
        <taxon>Bacteroidota</taxon>
        <taxon>Saprospiria</taxon>
        <taxon>Saprospirales</taxon>
        <taxon>Haliscomenobacteraceae</taxon>
        <taxon>Phaeodactylibacter</taxon>
    </lineage>
</organism>
<dbReference type="SUPFAM" id="SSF46894">
    <property type="entry name" value="C-terminal effector domain of the bipartite response regulators"/>
    <property type="match status" value="1"/>
</dbReference>
<keyword evidence="8" id="KW-1185">Reference proteome</keyword>
<dbReference type="InterPro" id="IPR000792">
    <property type="entry name" value="Tscrpt_reg_LuxR_C"/>
</dbReference>
<dbReference type="InterPro" id="IPR001789">
    <property type="entry name" value="Sig_transdc_resp-reg_receiver"/>
</dbReference>
<evidence type="ECO:0000313" key="8">
    <source>
        <dbReference type="Proteomes" id="UP000321580"/>
    </source>
</evidence>
<dbReference type="OrthoDB" id="1646880at2"/>
<feature type="domain" description="Response regulatory" evidence="6">
    <location>
        <begin position="5"/>
        <end position="120"/>
    </location>
</feature>
<dbReference type="PANTHER" id="PTHR44688">
    <property type="entry name" value="DNA-BINDING TRANSCRIPTIONAL ACTIVATOR DEVR_DOSR"/>
    <property type="match status" value="1"/>
</dbReference>
<dbReference type="InterPro" id="IPR016032">
    <property type="entry name" value="Sig_transdc_resp-reg_C-effctor"/>
</dbReference>
<keyword evidence="2" id="KW-0238">DNA-binding</keyword>
<dbReference type="PANTHER" id="PTHR44688:SF16">
    <property type="entry name" value="DNA-BINDING TRANSCRIPTIONAL ACTIVATOR DEVR_DOSR"/>
    <property type="match status" value="1"/>
</dbReference>
<dbReference type="PRINTS" id="PR00038">
    <property type="entry name" value="HTHLUXR"/>
</dbReference>
<keyword evidence="4" id="KW-0597">Phosphoprotein</keyword>
<feature type="modified residue" description="4-aspartylphosphate" evidence="4">
    <location>
        <position position="55"/>
    </location>
</feature>
<evidence type="ECO:0000256" key="3">
    <source>
        <dbReference type="ARBA" id="ARBA00023163"/>
    </source>
</evidence>
<keyword evidence="1" id="KW-0805">Transcription regulation</keyword>
<protein>
    <submittedName>
        <fullName evidence="7">Response regulator transcription factor</fullName>
    </submittedName>
</protein>
<dbReference type="Gene3D" id="1.10.10.10">
    <property type="entry name" value="Winged helix-like DNA-binding domain superfamily/Winged helix DNA-binding domain"/>
    <property type="match status" value="1"/>
</dbReference>
<evidence type="ECO:0000256" key="4">
    <source>
        <dbReference type="PROSITE-ProRule" id="PRU00169"/>
    </source>
</evidence>
<dbReference type="Gene3D" id="3.40.50.2300">
    <property type="match status" value="1"/>
</dbReference>
<dbReference type="RefSeq" id="WP_147166177.1">
    <property type="nucleotide sequence ID" value="NZ_VOOR01000006.1"/>
</dbReference>
<keyword evidence="3" id="KW-0804">Transcription</keyword>
<evidence type="ECO:0000313" key="7">
    <source>
        <dbReference type="EMBL" id="TXB67596.1"/>
    </source>
</evidence>
<dbReference type="SMART" id="SM00448">
    <property type="entry name" value="REC"/>
    <property type="match status" value="1"/>
</dbReference>
<dbReference type="CDD" id="cd06170">
    <property type="entry name" value="LuxR_C_like"/>
    <property type="match status" value="1"/>
</dbReference>
<dbReference type="SUPFAM" id="SSF52172">
    <property type="entry name" value="CheY-like"/>
    <property type="match status" value="1"/>
</dbReference>
<dbReference type="EMBL" id="VOOR01000006">
    <property type="protein sequence ID" value="TXB67596.1"/>
    <property type="molecule type" value="Genomic_DNA"/>
</dbReference>
<dbReference type="SMART" id="SM00421">
    <property type="entry name" value="HTH_LUXR"/>
    <property type="match status" value="1"/>
</dbReference>
<evidence type="ECO:0000259" key="5">
    <source>
        <dbReference type="PROSITE" id="PS50043"/>
    </source>
</evidence>
<dbReference type="AlphaFoldDB" id="A0A5C6RYA8"/>
<feature type="domain" description="HTH luxR-type" evidence="5">
    <location>
        <begin position="138"/>
        <end position="203"/>
    </location>
</feature>
<dbReference type="Proteomes" id="UP000321580">
    <property type="component" value="Unassembled WGS sequence"/>
</dbReference>
<dbReference type="PROSITE" id="PS50110">
    <property type="entry name" value="RESPONSE_REGULATORY"/>
    <property type="match status" value="1"/>
</dbReference>
<gene>
    <name evidence="7" type="ORF">FRY97_04170</name>
</gene>
<sequence length="206" mass="23013">MPRVKVLIVEDDPVTAQDIQESLLAYHFEIAGVAYSLAQAQALLRQAKPTIALLDINLSGGLEGLELARALRSHYGVPFLFLTSYAHGHIIEQAKRLQPVGFILKPFQEKELFAAIEIGLYNFSRIPPDSFQSLIRANEFLDSPMTPKELSVLLSVYQGHANKAIAEEHQISINTVKTHLKQIFAKLQVGSRTEAVAKIRQWCQPQ</sequence>
<evidence type="ECO:0000259" key="6">
    <source>
        <dbReference type="PROSITE" id="PS50110"/>
    </source>
</evidence>
<proteinExistence type="predicted"/>
<accession>A0A5C6RYA8</accession>
<reference evidence="7 8" key="1">
    <citation type="submission" date="2019-08" db="EMBL/GenBank/DDBJ databases">
        <title>Genome of Phaeodactylibacter luteus.</title>
        <authorList>
            <person name="Bowman J.P."/>
        </authorList>
    </citation>
    <scope>NUCLEOTIDE SEQUENCE [LARGE SCALE GENOMIC DNA]</scope>
    <source>
        <strain evidence="7 8">KCTC 42180</strain>
    </source>
</reference>
<evidence type="ECO:0000256" key="2">
    <source>
        <dbReference type="ARBA" id="ARBA00023125"/>
    </source>
</evidence>
<dbReference type="InterPro" id="IPR036388">
    <property type="entry name" value="WH-like_DNA-bd_sf"/>
</dbReference>
<dbReference type="PROSITE" id="PS50043">
    <property type="entry name" value="HTH_LUXR_2"/>
    <property type="match status" value="1"/>
</dbReference>